<proteinExistence type="predicted"/>
<dbReference type="EMBL" id="CP003763">
    <property type="protein sequence ID" value="AFQ29635.1"/>
    <property type="molecule type" value="Genomic_DNA"/>
</dbReference>
<evidence type="ECO:0000313" key="2">
    <source>
        <dbReference type="EMBL" id="AFQ29635.1"/>
    </source>
</evidence>
<accession>A0A9W3P6M1</accession>
<keyword evidence="1" id="KW-1133">Transmembrane helix</keyword>
<gene>
    <name evidence="2" type="ORF">BTF1_27365</name>
</gene>
<evidence type="ECO:0000256" key="1">
    <source>
        <dbReference type="SAM" id="Phobius"/>
    </source>
</evidence>
<reference evidence="2 3" key="1">
    <citation type="journal article" date="2013" name="Genome Announc.">
        <title>Complete Genome Sequence of Bacillus thuringiensis Serovar Israelensis Strain HD-789.</title>
        <authorList>
            <person name="Doggett N.A."/>
            <person name="Stubben C.J."/>
            <person name="Chertkov O."/>
            <person name="Bruce D.C."/>
            <person name="Detter J.C."/>
            <person name="Johnson S.L."/>
            <person name="Han C.S."/>
        </authorList>
    </citation>
    <scope>NUCLEOTIDE SEQUENCE [LARGE SCALE GENOMIC DNA]</scope>
    <source>
        <strain evidence="2 3">HD-789</strain>
    </source>
</reference>
<keyword evidence="1" id="KW-0812">Transmembrane</keyword>
<sequence>MKDKIIQSLKTFIITLIVAFVATDQQNFVYSILKTLGYENEIAKKTALSAVITFIIAIVLILTSYVWSKIKANIKRMNVSLVTKLDGTKRSNYKFIPNDCEYDEKDVEIEIVLNPGGWLSNLLIKKMGLKLNIYFNPEILDVSFFDKWDSDTAGAFRLSERNISIDLLGEIEIKGKTFPERSHILNEQFKVKPIRVKNDVTALDYVITTEKFGYITRIISGTLLSIECDPLKVTCKGE</sequence>
<dbReference type="Proteomes" id="UP000005257">
    <property type="component" value="Chromosome"/>
</dbReference>
<keyword evidence="1" id="KW-0472">Membrane</keyword>
<dbReference type="AlphaFoldDB" id="A0A9W3P6M1"/>
<feature type="transmembrane region" description="Helical" evidence="1">
    <location>
        <begin position="47"/>
        <end position="67"/>
    </location>
</feature>
<protein>
    <submittedName>
        <fullName evidence="2">Uncharacterized protein</fullName>
    </submittedName>
</protein>
<name>A0A9W3P6M1_BACTU</name>
<dbReference type="RefSeq" id="WP_000653264.1">
    <property type="nucleotide sequence ID" value="NC_018508.1"/>
</dbReference>
<evidence type="ECO:0000313" key="3">
    <source>
        <dbReference type="Proteomes" id="UP000005257"/>
    </source>
</evidence>
<dbReference type="KEGG" id="btn:BTF1_27365"/>
<organism evidence="2 3">
    <name type="scientific">Bacillus thuringiensis HD-789</name>
    <dbReference type="NCBI Taxonomy" id="1217737"/>
    <lineage>
        <taxon>Bacteria</taxon>
        <taxon>Bacillati</taxon>
        <taxon>Bacillota</taxon>
        <taxon>Bacilli</taxon>
        <taxon>Bacillales</taxon>
        <taxon>Bacillaceae</taxon>
        <taxon>Bacillus</taxon>
        <taxon>Bacillus cereus group</taxon>
    </lineage>
</organism>